<keyword evidence="4 8" id="KW-0812">Transmembrane</keyword>
<dbReference type="SUPFAM" id="SSF49464">
    <property type="entry name" value="Carboxypeptidase regulatory domain-like"/>
    <property type="match status" value="1"/>
</dbReference>
<dbReference type="InterPro" id="IPR036942">
    <property type="entry name" value="Beta-barrel_TonB_sf"/>
</dbReference>
<evidence type="ECO:0000256" key="4">
    <source>
        <dbReference type="ARBA" id="ARBA00022692"/>
    </source>
</evidence>
<dbReference type="Pfam" id="PF13715">
    <property type="entry name" value="CarbopepD_reg_2"/>
    <property type="match status" value="1"/>
</dbReference>
<dbReference type="InterPro" id="IPR000531">
    <property type="entry name" value="Beta-barrel_TonB"/>
</dbReference>
<evidence type="ECO:0000256" key="1">
    <source>
        <dbReference type="ARBA" id="ARBA00004571"/>
    </source>
</evidence>
<gene>
    <name evidence="12" type="ORF">PbJCM13498_40440</name>
</gene>
<dbReference type="Proteomes" id="UP000391834">
    <property type="component" value="Unassembled WGS sequence"/>
</dbReference>
<dbReference type="Pfam" id="PF00593">
    <property type="entry name" value="TonB_dep_Rec_b-barrel"/>
    <property type="match status" value="1"/>
</dbReference>
<dbReference type="PROSITE" id="PS52016">
    <property type="entry name" value="TONB_DEPENDENT_REC_3"/>
    <property type="match status" value="1"/>
</dbReference>
<dbReference type="Gene3D" id="2.60.40.1120">
    <property type="entry name" value="Carboxypeptidase-like, regulatory domain"/>
    <property type="match status" value="1"/>
</dbReference>
<dbReference type="RefSeq" id="WP_051568960.1">
    <property type="nucleotide sequence ID" value="NZ_BLAX01000001.1"/>
</dbReference>
<dbReference type="InterPro" id="IPR037066">
    <property type="entry name" value="Plug_dom_sf"/>
</dbReference>
<dbReference type="NCBIfam" id="TIGR04056">
    <property type="entry name" value="OMP_RagA_SusC"/>
    <property type="match status" value="1"/>
</dbReference>
<evidence type="ECO:0000256" key="2">
    <source>
        <dbReference type="ARBA" id="ARBA00022448"/>
    </source>
</evidence>
<dbReference type="InterPro" id="IPR039426">
    <property type="entry name" value="TonB-dep_rcpt-like"/>
</dbReference>
<sequence length="1003" mass="109681">MKKKRKLHALLWRTVLLVLFFPVSGFGPLPAVAQQNDPGRVLNAISREANRGVTGTVTDTQGQPLPGVSIQIKGTAIGTITDAEGNYRFAHVPENSVLVFSFMGMQKQAIPVKGKIRLDAVMQETTIGIDEVVAIGYGTLKRSDIATAITSLKPAEFNRAGNRDVRSLLEGKIAGLTVTRTGGSSPTEGVAIQLRGVVSVNGSRSPLVVIDGIPGGNVDLLRPEDIESIEVLKDGSAAAIYGSSANAGVILITTKKGMQGATRVEYATFVTRYYQKNTPDFLDAGQFRAAMAGLGYDESAYDRGGDTDMYNAIIDDENLSQSHNLSVSGGNEHTVYRASVYYNNLNGIALANEREQYGARMSLQTKGFNDMLTFQSNLATNYNNMNMLGNEGWEAAARANPTNPMYNPDGTFYEDMASDENKYARLHQQKNKRLQETTSLDAKVILEPLTDLKLSAFVSIQRDNYNNNVYYDKNSRVSVNSYNGDGYAYKSSYVNTQQAFEPTVEYTTVLSDRHRFNAVGGYSYRYRVEESFDASNKGFLNDASQENDLGAGSYLVDGKAGMGSYKGDETLVAFFGRINYVFSNRYVAQVSYRREGSSKFGANNKWGNFPAASVAWNVTNEAFMETVPVLSNLKLRLGYGVTGNSGIGPYQSLATIGTGGYYLADDGSWIQTYGPSRNPNANLKWETKKEWNAGVDVGVLNNRVTAAVDLYKRKTDDLLMTGVTSAIPANIHSTYTTNIGVISSKGIEVTLNTIPVSGDDFTWKADLVGSHTFSNTLDKFSSNAADYIEFGGIGGYGALGNAVRLYEGSDVGDFYGKRFAGFDESGEWLFYNKEGEKVSGGEITEEDKTVIGNGMPKYYLSFSNYFTYKNFDLSVSFMEKFGFDILNRQKLAYSNLKTLASGYNVLTGAVESGFNASYQYSDYYLENGSYVKLDNITLGYSFRGRRPNVPSLRVYATARDLFTITGYSGETPELNDTGLSPGMAAYVGTPVTRSFTLGLNVQF</sequence>
<reference evidence="12 13" key="1">
    <citation type="submission" date="2019-10" db="EMBL/GenBank/DDBJ databases">
        <title>Prolixibacter strains distinguished by the presence of nitrate reductase genes were adept at nitrate-dependent anaerobic corrosion of metallic iron and carbon steel.</title>
        <authorList>
            <person name="Iino T."/>
            <person name="Shono N."/>
            <person name="Ito K."/>
            <person name="Nakamura R."/>
            <person name="Sueoka K."/>
            <person name="Harayama S."/>
            <person name="Ohkuma M."/>
        </authorList>
    </citation>
    <scope>NUCLEOTIDE SEQUENCE [LARGE SCALE GENOMIC DNA]</scope>
    <source>
        <strain evidence="12 13">JCM 13498</strain>
    </source>
</reference>
<evidence type="ECO:0000256" key="8">
    <source>
        <dbReference type="PROSITE-ProRule" id="PRU01360"/>
    </source>
</evidence>
<name>A0A5M4B5L5_9BACT</name>
<evidence type="ECO:0000256" key="5">
    <source>
        <dbReference type="ARBA" id="ARBA00023077"/>
    </source>
</evidence>
<comment type="caution">
    <text evidence="12">The sequence shown here is derived from an EMBL/GenBank/DDBJ whole genome shotgun (WGS) entry which is preliminary data.</text>
</comment>
<comment type="similarity">
    <text evidence="8 9">Belongs to the TonB-dependent receptor family.</text>
</comment>
<organism evidence="12 13">
    <name type="scientific">Prolixibacter bellariivorans</name>
    <dbReference type="NCBI Taxonomy" id="314319"/>
    <lineage>
        <taxon>Bacteria</taxon>
        <taxon>Pseudomonadati</taxon>
        <taxon>Bacteroidota</taxon>
        <taxon>Bacteroidia</taxon>
        <taxon>Marinilabiliales</taxon>
        <taxon>Prolixibacteraceae</taxon>
        <taxon>Prolixibacter</taxon>
    </lineage>
</organism>
<proteinExistence type="inferred from homology"/>
<dbReference type="SUPFAM" id="SSF56935">
    <property type="entry name" value="Porins"/>
    <property type="match status" value="1"/>
</dbReference>
<keyword evidence="6 8" id="KW-0472">Membrane</keyword>
<keyword evidence="2 8" id="KW-0813">Transport</keyword>
<evidence type="ECO:0000256" key="6">
    <source>
        <dbReference type="ARBA" id="ARBA00023136"/>
    </source>
</evidence>
<dbReference type="InterPro" id="IPR023997">
    <property type="entry name" value="TonB-dep_OMP_SusC/RagA_CS"/>
</dbReference>
<accession>A0A5M4B5L5</accession>
<comment type="subcellular location">
    <subcellularLocation>
        <location evidence="1 8">Cell outer membrane</location>
        <topology evidence="1 8">Multi-pass membrane protein</topology>
    </subcellularLocation>
</comment>
<evidence type="ECO:0000259" key="11">
    <source>
        <dbReference type="Pfam" id="PF07715"/>
    </source>
</evidence>
<evidence type="ECO:0000256" key="9">
    <source>
        <dbReference type="RuleBase" id="RU003357"/>
    </source>
</evidence>
<dbReference type="Gene3D" id="2.40.170.20">
    <property type="entry name" value="TonB-dependent receptor, beta-barrel domain"/>
    <property type="match status" value="1"/>
</dbReference>
<evidence type="ECO:0000313" key="12">
    <source>
        <dbReference type="EMBL" id="GET35181.1"/>
    </source>
</evidence>
<keyword evidence="7 8" id="KW-0998">Cell outer membrane</keyword>
<protein>
    <submittedName>
        <fullName evidence="12">SusC/RagA family TonB-linked outer membrane protein</fullName>
    </submittedName>
</protein>
<dbReference type="Gene3D" id="2.170.130.10">
    <property type="entry name" value="TonB-dependent receptor, plug domain"/>
    <property type="match status" value="1"/>
</dbReference>
<dbReference type="InterPro" id="IPR023996">
    <property type="entry name" value="TonB-dep_OMP_SusC/RagA"/>
</dbReference>
<evidence type="ECO:0000256" key="3">
    <source>
        <dbReference type="ARBA" id="ARBA00022452"/>
    </source>
</evidence>
<dbReference type="OrthoDB" id="1095312at2"/>
<dbReference type="EMBL" id="BLAX01000001">
    <property type="protein sequence ID" value="GET35181.1"/>
    <property type="molecule type" value="Genomic_DNA"/>
</dbReference>
<dbReference type="InterPro" id="IPR012910">
    <property type="entry name" value="Plug_dom"/>
</dbReference>
<keyword evidence="3 8" id="KW-1134">Transmembrane beta strand</keyword>
<keyword evidence="13" id="KW-1185">Reference proteome</keyword>
<feature type="domain" description="TonB-dependent receptor-like beta-barrel" evidence="10">
    <location>
        <begin position="382"/>
        <end position="956"/>
    </location>
</feature>
<dbReference type="GO" id="GO:0009279">
    <property type="term" value="C:cell outer membrane"/>
    <property type="evidence" value="ECO:0007669"/>
    <property type="project" value="UniProtKB-SubCell"/>
</dbReference>
<dbReference type="AlphaFoldDB" id="A0A5M4B5L5"/>
<dbReference type="Pfam" id="PF07715">
    <property type="entry name" value="Plug"/>
    <property type="match status" value="1"/>
</dbReference>
<dbReference type="InterPro" id="IPR008969">
    <property type="entry name" value="CarboxyPept-like_regulatory"/>
</dbReference>
<dbReference type="NCBIfam" id="TIGR04057">
    <property type="entry name" value="SusC_RagA_signa"/>
    <property type="match status" value="1"/>
</dbReference>
<evidence type="ECO:0000256" key="7">
    <source>
        <dbReference type="ARBA" id="ARBA00023237"/>
    </source>
</evidence>
<evidence type="ECO:0000259" key="10">
    <source>
        <dbReference type="Pfam" id="PF00593"/>
    </source>
</evidence>
<feature type="domain" description="TonB-dependent receptor plug" evidence="11">
    <location>
        <begin position="143"/>
        <end position="249"/>
    </location>
</feature>
<evidence type="ECO:0000313" key="13">
    <source>
        <dbReference type="Proteomes" id="UP000391834"/>
    </source>
</evidence>
<keyword evidence="5 9" id="KW-0798">TonB box</keyword>